<proteinExistence type="predicted"/>
<dbReference type="GeneID" id="13993740"/>
<keyword evidence="2" id="KW-1185">Reference proteome</keyword>
<gene>
    <name evidence="1" type="ORF">GAP32_003</name>
</gene>
<dbReference type="EMBL" id="JN882285">
    <property type="protein sequence ID" value="AFC21450.1"/>
    <property type="molecule type" value="Genomic_DNA"/>
</dbReference>
<evidence type="ECO:0000313" key="2">
    <source>
        <dbReference type="Proteomes" id="UP000000457"/>
    </source>
</evidence>
<evidence type="ECO:0000313" key="1">
    <source>
        <dbReference type="EMBL" id="AFC21450.1"/>
    </source>
</evidence>
<name>K4F9C9_9CAUD</name>
<dbReference type="Proteomes" id="UP000000457">
    <property type="component" value="Segment"/>
</dbReference>
<reference evidence="1 2" key="1">
    <citation type="journal article" date="2014" name="Virology">
        <title>Supersize me: Cronobacter sakazakii phage GAP32.</title>
        <authorList>
            <person name="Abbasifar R."/>
            <person name="Griffiths M.W."/>
            <person name="Sabour P.M."/>
            <person name="Ackermann H.-W."/>
            <person name="Vandersteegen K."/>
            <person name="Lavigne R."/>
            <person name="Noben J.-P."/>
            <person name="Villa A.A."/>
            <person name="Abbasifar A."/>
            <person name="Nash J.H.E."/>
            <person name="Kropinski A.M."/>
        </authorList>
    </citation>
    <scope>NUCLEOTIDE SEQUENCE [LARGE SCALE GENOMIC DNA]</scope>
    <source>
        <strain evidence="1">GAP-32</strain>
    </source>
</reference>
<accession>K4F9C9</accession>
<organism evidence="1 2">
    <name type="scientific">Cronobacter phage vB_CsaM_GAP32</name>
    <dbReference type="NCBI Taxonomy" id="1141136"/>
    <lineage>
        <taxon>Viruses</taxon>
        <taxon>Duplodnaviria</taxon>
        <taxon>Heunggongvirae</taxon>
        <taxon>Uroviricota</taxon>
        <taxon>Caudoviricetes</taxon>
        <taxon>Mimasvirus</taxon>
        <taxon>Mimasvirus GAP32</taxon>
    </lineage>
</organism>
<dbReference type="KEGG" id="vg:13993740"/>
<sequence>MDLHGEGRQLSLVLTSTDITFDDVGHDTIYRIIFDPLYCLGNIEY</sequence>
<dbReference type="RefSeq" id="YP_006987105.1">
    <property type="nucleotide sequence ID" value="NC_019401.1"/>
</dbReference>
<protein>
    <submittedName>
        <fullName evidence="1">Uncharacterized protein</fullName>
    </submittedName>
</protein>